<dbReference type="Pfam" id="PF13376">
    <property type="entry name" value="OmdA"/>
    <property type="match status" value="1"/>
</dbReference>
<name>A0A917HSF5_9SPHI</name>
<proteinExistence type="predicted"/>
<evidence type="ECO:0000313" key="2">
    <source>
        <dbReference type="Proteomes" id="UP000660862"/>
    </source>
</evidence>
<evidence type="ECO:0000313" key="1">
    <source>
        <dbReference type="EMBL" id="GGG87799.1"/>
    </source>
</evidence>
<evidence type="ECO:0008006" key="3">
    <source>
        <dbReference type="Google" id="ProtNLM"/>
    </source>
</evidence>
<accession>A0A917HSF5</accession>
<comment type="caution">
    <text evidence="1">The sequence shown here is derived from an EMBL/GenBank/DDBJ whole genome shotgun (WGS) entry which is preliminary data.</text>
</comment>
<dbReference type="RefSeq" id="WP_229738688.1">
    <property type="nucleotide sequence ID" value="NZ_BMER01000001.1"/>
</dbReference>
<gene>
    <name evidence="1" type="ORF">GCM10007415_22130</name>
</gene>
<dbReference type="EMBL" id="BMER01000001">
    <property type="protein sequence ID" value="GGG87799.1"/>
    <property type="molecule type" value="Genomic_DNA"/>
</dbReference>
<reference evidence="1" key="2">
    <citation type="submission" date="2020-09" db="EMBL/GenBank/DDBJ databases">
        <authorList>
            <person name="Sun Q."/>
            <person name="Zhou Y."/>
        </authorList>
    </citation>
    <scope>NUCLEOTIDE SEQUENCE</scope>
    <source>
        <strain evidence="1">CGMCC 1.12195</strain>
    </source>
</reference>
<dbReference type="Proteomes" id="UP000660862">
    <property type="component" value="Unassembled WGS sequence"/>
</dbReference>
<protein>
    <recommendedName>
        <fullName evidence="3">Bacteriocin-protection protein, YdeI/OmpD-associated family</fullName>
    </recommendedName>
</protein>
<dbReference type="AlphaFoldDB" id="A0A917HSF5"/>
<sequence length="198" mass="22949">MEQKKLMSKLNAIPIMEFKTAEAFEYWLVTNHDNSYGLWIKIFKKDSGKKTISYAEALDVALCYGWIDGQKQAYDGQAWLQKFCPRNAKSIWSKINIGHIERLINEGRMTPAGLKAVEKAKADGSWEKAYDPPSKMTIPEDFLKELSKNKKAEAFFRGLNKTNLFSIGFRLQTAKKQETREKRMKEIIEMLEKGEKFH</sequence>
<keyword evidence="2" id="KW-1185">Reference proteome</keyword>
<organism evidence="1 2">
    <name type="scientific">Parapedobacter pyrenivorans</name>
    <dbReference type="NCBI Taxonomy" id="1305674"/>
    <lineage>
        <taxon>Bacteria</taxon>
        <taxon>Pseudomonadati</taxon>
        <taxon>Bacteroidota</taxon>
        <taxon>Sphingobacteriia</taxon>
        <taxon>Sphingobacteriales</taxon>
        <taxon>Sphingobacteriaceae</taxon>
        <taxon>Parapedobacter</taxon>
    </lineage>
</organism>
<reference evidence="1" key="1">
    <citation type="journal article" date="2014" name="Int. J. Syst. Evol. Microbiol.">
        <title>Complete genome sequence of Corynebacterium casei LMG S-19264T (=DSM 44701T), isolated from a smear-ripened cheese.</title>
        <authorList>
            <consortium name="US DOE Joint Genome Institute (JGI-PGF)"/>
            <person name="Walter F."/>
            <person name="Albersmeier A."/>
            <person name="Kalinowski J."/>
            <person name="Ruckert C."/>
        </authorList>
    </citation>
    <scope>NUCLEOTIDE SEQUENCE</scope>
    <source>
        <strain evidence="1">CGMCC 1.12195</strain>
    </source>
</reference>